<dbReference type="Pfam" id="PF04760">
    <property type="entry name" value="IF2_N"/>
    <property type="match status" value="2"/>
</dbReference>
<protein>
    <recommendedName>
        <fullName evidence="3 9">Translation initiation factor IF-2</fullName>
    </recommendedName>
</protein>
<evidence type="ECO:0000313" key="14">
    <source>
        <dbReference type="EMBL" id="MBB1125481.1"/>
    </source>
</evidence>
<dbReference type="InterPro" id="IPR006847">
    <property type="entry name" value="IF2_N"/>
</dbReference>
<keyword evidence="4 9" id="KW-0963">Cytoplasm</keyword>
<dbReference type="NCBIfam" id="TIGR00487">
    <property type="entry name" value="IF-2"/>
    <property type="match status" value="1"/>
</dbReference>
<dbReference type="InterPro" id="IPR023115">
    <property type="entry name" value="TIF_IF2_dom3"/>
</dbReference>
<dbReference type="CDD" id="cd03702">
    <property type="entry name" value="IF2_mtIF2_II"/>
    <property type="match status" value="1"/>
</dbReference>
<dbReference type="InterPro" id="IPR053905">
    <property type="entry name" value="EF-G-like_DII"/>
</dbReference>
<evidence type="ECO:0000256" key="3">
    <source>
        <dbReference type="ARBA" id="ARBA00020675"/>
    </source>
</evidence>
<dbReference type="PANTHER" id="PTHR43381:SF5">
    <property type="entry name" value="TR-TYPE G DOMAIN-CONTAINING PROTEIN"/>
    <property type="match status" value="1"/>
</dbReference>
<feature type="binding site" evidence="9">
    <location>
        <begin position="587"/>
        <end position="594"/>
    </location>
    <ligand>
        <name>GTP</name>
        <dbReference type="ChEBI" id="CHEBI:37565"/>
    </ligand>
</feature>
<comment type="caution">
    <text evidence="14">The sequence shown here is derived from an EMBL/GenBank/DDBJ whole genome shotgun (WGS) entry which is preliminary data.</text>
</comment>
<dbReference type="FunFam" id="2.40.30.10:FF:000007">
    <property type="entry name" value="Translation initiation factor IF-2"/>
    <property type="match status" value="1"/>
</dbReference>
<dbReference type="SUPFAM" id="SSF52156">
    <property type="entry name" value="Initiation factor IF2/eIF5b, domain 3"/>
    <property type="match status" value="1"/>
</dbReference>
<reference evidence="14 15" key="1">
    <citation type="journal article" date="2020" name="Arch. Microbiol.">
        <title>The genome sequence of the giant phototrophic gammaproteobacterium Thiospirillum jenense gives insight into its physiological properties and phylogenetic relationships.</title>
        <authorList>
            <person name="Imhoff J.F."/>
            <person name="Meyer T.E."/>
            <person name="Kyndt J.A."/>
        </authorList>
    </citation>
    <scope>NUCLEOTIDE SEQUENCE [LARGE SCALE GENOMIC DNA]</scope>
    <source>
        <strain evidence="14 15">DSM 216</strain>
    </source>
</reference>
<evidence type="ECO:0000256" key="5">
    <source>
        <dbReference type="ARBA" id="ARBA00022540"/>
    </source>
</evidence>
<dbReference type="InterPro" id="IPR027417">
    <property type="entry name" value="P-loop_NTPase"/>
</dbReference>
<dbReference type="AlphaFoldDB" id="A0A839H8Q6"/>
<dbReference type="NCBIfam" id="TIGR00231">
    <property type="entry name" value="small_GTP"/>
    <property type="match status" value="1"/>
</dbReference>
<dbReference type="CDD" id="cd01887">
    <property type="entry name" value="IF2_eIF5B"/>
    <property type="match status" value="1"/>
</dbReference>
<comment type="subcellular location">
    <subcellularLocation>
        <location evidence="1 9 11">Cytoplasm</location>
    </subcellularLocation>
</comment>
<dbReference type="GO" id="GO:0005525">
    <property type="term" value="F:GTP binding"/>
    <property type="evidence" value="ECO:0007669"/>
    <property type="project" value="UniProtKB-KW"/>
</dbReference>
<keyword evidence="7 9" id="KW-0648">Protein biosynthesis</keyword>
<feature type="compositionally biased region" description="Polar residues" evidence="12">
    <location>
        <begin position="242"/>
        <end position="254"/>
    </location>
</feature>
<sequence length="1078" mass="115831">MSSEVTVKQLATTVGIPVERLLAQLHEAGIKADTADALITEPEKVQLLTYLRRSHGKHEVTETATPERVTIQRKSMSELRQTAAAVTSNRAAATRPNPAQQRASKTVSVEVRRKRTYVRRSEAAAGESPIPAAPEVAPSVAGAEAPVMNQPPPAVPVLTDVMPPTVAMTALPAVETAPVPPSDDAPAVTVTAAVATPPSESEPSVSPTSVSPTSNDAPVSAAPAVTAKSTTAPAGRSGRAPANTQSPTTGRQRSGQAANKPAGAGAAPGGGRGSRRNAPAGGAGRPAPDQRRQAAPVDGQRRRAELEARRAEDDARRLAEREDLDRQQKKDEARRRADEEERRRLAEEARRLAEEEARLARLAAEQQRLITPVVAVVDDELVEEIIAPRPPVPPVTSKREKPLDVDADDLTVKPVKKHVERLEKEKEKVVKKAPRKDVGRGKRLDTVAVDYEEEDVGEAAPVGRSANRRRKKPTKPQQLVDKHGFQRPTAPMVREVAIPDTISVGELASRMSVKVAEVIKELFKQGMMVTINQVLDRDTATIVVEELGHKAVAFNEQDAEDTLLAFLEAEQEQATRLPRPPVVTIMGHVDHGKTSLLDYIRRTRVAAGEAGGITQHIGAYHVETPKGAVCFLDTPGHAAFSAMRARGAQVTDVVILVVAADDGVMPQTVEAINHARASNVPVVVAVNKMDKPGANPDRLMQELTQYALVAEEWGGETMMVKVSAKTGLGIDELLDAVLLQAEVLELTAPLGGSAHGTIIESSLEKGRGPVATVLVQSGTLRTGDMLVSGCEYGRVRALFNETGQQVQSAGPSIPVQVLGLSGAPNAGDDVIAVVDEKRAREVAELRQQRERQSKMDEQRVASLDKLFSQFKEGEAKSVNLILKADVQGSVEALRSSLLQLTSDEVKVNIVASGVGGLTESDANLAVTSHAILLGFNVRADAQARRIIEEKGLDLRYYSIIYELIGDVKQAISGLLSPIVTEEIIGLAEVRDVFRSSKFGAIAGCMVTEGAIRRNNPIRVLRNHVVVFTGALESLRRFKDDVQEVKAGIECGIGVKNYNDVQVGDHIEVFERTERAREL</sequence>
<keyword evidence="8 9" id="KW-0342">GTP-binding</keyword>
<dbReference type="SUPFAM" id="SSF50447">
    <property type="entry name" value="Translation proteins"/>
    <property type="match status" value="2"/>
</dbReference>
<dbReference type="Pfam" id="PF03144">
    <property type="entry name" value="GTP_EFTU_D2"/>
    <property type="match status" value="1"/>
</dbReference>
<dbReference type="RefSeq" id="WP_182582873.1">
    <property type="nucleotide sequence ID" value="NZ_JABVCQ010000007.1"/>
</dbReference>
<dbReference type="GO" id="GO:0003924">
    <property type="term" value="F:GTPase activity"/>
    <property type="evidence" value="ECO:0007669"/>
    <property type="project" value="UniProtKB-UniRule"/>
</dbReference>
<dbReference type="PROSITE" id="PS51722">
    <property type="entry name" value="G_TR_2"/>
    <property type="match status" value="1"/>
</dbReference>
<dbReference type="Gene3D" id="3.30.56.50">
    <property type="entry name" value="Putative DNA-binding domain, N-terminal subdomain of bacterial translation initiation factor IF2"/>
    <property type="match status" value="1"/>
</dbReference>
<feature type="compositionally biased region" description="Low complexity" evidence="12">
    <location>
        <begin position="194"/>
        <end position="214"/>
    </location>
</feature>
<dbReference type="InterPro" id="IPR005225">
    <property type="entry name" value="Small_GTP-bd"/>
</dbReference>
<dbReference type="FunFam" id="3.40.50.300:FF:000019">
    <property type="entry name" value="Translation initiation factor IF-2"/>
    <property type="match status" value="1"/>
</dbReference>
<evidence type="ECO:0000256" key="7">
    <source>
        <dbReference type="ARBA" id="ARBA00022917"/>
    </source>
</evidence>
<dbReference type="GO" id="GO:0005829">
    <property type="term" value="C:cytosol"/>
    <property type="evidence" value="ECO:0007669"/>
    <property type="project" value="TreeGrafter"/>
</dbReference>
<gene>
    <name evidence="9 14" type="primary">infB</name>
    <name evidence="14" type="ORF">HUK38_04450</name>
</gene>
<feature type="compositionally biased region" description="Low complexity" evidence="12">
    <location>
        <begin position="255"/>
        <end position="265"/>
    </location>
</feature>
<dbReference type="FunFam" id="2.40.30.10:FF:000008">
    <property type="entry name" value="Translation initiation factor IF-2"/>
    <property type="match status" value="1"/>
</dbReference>
<keyword evidence="5 9" id="KW-0396">Initiation factor</keyword>
<evidence type="ECO:0000259" key="13">
    <source>
        <dbReference type="PROSITE" id="PS51722"/>
    </source>
</evidence>
<comment type="function">
    <text evidence="9 10">One of the essential components for the initiation of protein synthesis. Protects formylmethionyl-tRNA from spontaneous hydrolysis and promotes its binding to the 30S ribosomal subunits. Also involved in the hydrolysis of GTP during the formation of the 70S ribosomal complex.</text>
</comment>
<feature type="region of interest" description="Disordered" evidence="12">
    <location>
        <begin position="194"/>
        <end position="347"/>
    </location>
</feature>
<dbReference type="Pfam" id="PF00009">
    <property type="entry name" value="GTP_EFTU"/>
    <property type="match status" value="1"/>
</dbReference>
<feature type="domain" description="Tr-type G" evidence="13">
    <location>
        <begin position="578"/>
        <end position="747"/>
    </location>
</feature>
<evidence type="ECO:0000256" key="6">
    <source>
        <dbReference type="ARBA" id="ARBA00022741"/>
    </source>
</evidence>
<accession>A0A839H8Q6</accession>
<evidence type="ECO:0000256" key="10">
    <source>
        <dbReference type="RuleBase" id="RU000644"/>
    </source>
</evidence>
<feature type="region of interest" description="Disordered" evidence="12">
    <location>
        <begin position="455"/>
        <end position="482"/>
    </location>
</feature>
<keyword evidence="15" id="KW-1185">Reference proteome</keyword>
<dbReference type="InterPro" id="IPR036925">
    <property type="entry name" value="TIF_IF2_dom3_sf"/>
</dbReference>
<proteinExistence type="inferred from homology"/>
<dbReference type="Gene3D" id="2.40.30.10">
    <property type="entry name" value="Translation factors"/>
    <property type="match status" value="2"/>
</dbReference>
<dbReference type="InterPro" id="IPR013575">
    <property type="entry name" value="IF2_assoc_dom_bac"/>
</dbReference>
<dbReference type="InterPro" id="IPR009061">
    <property type="entry name" value="DNA-bd_dom_put_sf"/>
</dbReference>
<evidence type="ECO:0000313" key="15">
    <source>
        <dbReference type="Proteomes" id="UP000548632"/>
    </source>
</evidence>
<dbReference type="GO" id="GO:0003743">
    <property type="term" value="F:translation initiation factor activity"/>
    <property type="evidence" value="ECO:0007669"/>
    <property type="project" value="UniProtKB-UniRule"/>
</dbReference>
<evidence type="ECO:0000256" key="9">
    <source>
        <dbReference type="HAMAP-Rule" id="MF_00100"/>
    </source>
</evidence>
<dbReference type="FunFam" id="3.40.50.10050:FF:000001">
    <property type="entry name" value="Translation initiation factor IF-2"/>
    <property type="match status" value="1"/>
</dbReference>
<evidence type="ECO:0000256" key="12">
    <source>
        <dbReference type="SAM" id="MobiDB-lite"/>
    </source>
</evidence>
<dbReference type="SUPFAM" id="SSF52540">
    <property type="entry name" value="P-loop containing nucleoside triphosphate hydrolases"/>
    <property type="match status" value="1"/>
</dbReference>
<dbReference type="Proteomes" id="UP000548632">
    <property type="component" value="Unassembled WGS sequence"/>
</dbReference>
<keyword evidence="6 9" id="KW-0547">Nucleotide-binding</keyword>
<dbReference type="InterPro" id="IPR009000">
    <property type="entry name" value="Transl_B-barrel_sf"/>
</dbReference>
<dbReference type="InterPro" id="IPR000795">
    <property type="entry name" value="T_Tr_GTP-bd_dom"/>
</dbReference>
<feature type="binding site" evidence="9">
    <location>
        <begin position="633"/>
        <end position="637"/>
    </location>
    <ligand>
        <name>GTP</name>
        <dbReference type="ChEBI" id="CHEBI:37565"/>
    </ligand>
</feature>
<dbReference type="Pfam" id="PF11987">
    <property type="entry name" value="IF-2"/>
    <property type="match status" value="1"/>
</dbReference>
<dbReference type="InterPro" id="IPR004161">
    <property type="entry name" value="EFTu-like_2"/>
</dbReference>
<evidence type="ECO:0000256" key="1">
    <source>
        <dbReference type="ARBA" id="ARBA00004496"/>
    </source>
</evidence>
<dbReference type="PANTHER" id="PTHR43381">
    <property type="entry name" value="TRANSLATION INITIATION FACTOR IF-2-RELATED"/>
    <property type="match status" value="1"/>
</dbReference>
<dbReference type="InterPro" id="IPR015760">
    <property type="entry name" value="TIF_IF2"/>
</dbReference>
<dbReference type="Pfam" id="PF08364">
    <property type="entry name" value="IF2_assoc"/>
    <property type="match status" value="1"/>
</dbReference>
<dbReference type="HAMAP" id="MF_00100_B">
    <property type="entry name" value="IF_2_B"/>
    <property type="match status" value="1"/>
</dbReference>
<dbReference type="Gene3D" id="3.40.50.10050">
    <property type="entry name" value="Translation initiation factor IF- 2, domain 3"/>
    <property type="match status" value="1"/>
</dbReference>
<dbReference type="Pfam" id="PF22042">
    <property type="entry name" value="EF-G_D2"/>
    <property type="match status" value="1"/>
</dbReference>
<evidence type="ECO:0000256" key="4">
    <source>
        <dbReference type="ARBA" id="ARBA00022490"/>
    </source>
</evidence>
<evidence type="ECO:0000256" key="11">
    <source>
        <dbReference type="RuleBase" id="RU000645"/>
    </source>
</evidence>
<dbReference type="Gene3D" id="3.40.50.300">
    <property type="entry name" value="P-loop containing nucleotide triphosphate hydrolases"/>
    <property type="match status" value="1"/>
</dbReference>
<feature type="compositionally biased region" description="Basic and acidic residues" evidence="12">
    <location>
        <begin position="299"/>
        <end position="347"/>
    </location>
</feature>
<evidence type="ECO:0000256" key="2">
    <source>
        <dbReference type="ARBA" id="ARBA00007733"/>
    </source>
</evidence>
<evidence type="ECO:0000256" key="8">
    <source>
        <dbReference type="ARBA" id="ARBA00023134"/>
    </source>
</evidence>
<dbReference type="SUPFAM" id="SSF46955">
    <property type="entry name" value="Putative DNA-binding domain"/>
    <property type="match status" value="1"/>
</dbReference>
<dbReference type="InterPro" id="IPR000178">
    <property type="entry name" value="TF_IF2_bacterial-like"/>
</dbReference>
<dbReference type="EMBL" id="JABVCQ010000007">
    <property type="protein sequence ID" value="MBB1125481.1"/>
    <property type="molecule type" value="Genomic_DNA"/>
</dbReference>
<dbReference type="PROSITE" id="PS01176">
    <property type="entry name" value="IF2"/>
    <property type="match status" value="1"/>
</dbReference>
<comment type="similarity">
    <text evidence="2 9 10">Belongs to the TRAFAC class translation factor GTPase superfamily. Classic translation factor GTPase family. IF-2 subfamily.</text>
</comment>
<name>A0A839H8Q6_9GAMM</name>
<dbReference type="InterPro" id="IPR044145">
    <property type="entry name" value="IF2_II"/>
</dbReference>
<dbReference type="CDD" id="cd03692">
    <property type="entry name" value="mtIF2_IVc"/>
    <property type="match status" value="1"/>
</dbReference>
<organism evidence="14 15">
    <name type="scientific">Thiospirillum jenense</name>
    <dbReference type="NCBI Taxonomy" id="1653858"/>
    <lineage>
        <taxon>Bacteria</taxon>
        <taxon>Pseudomonadati</taxon>
        <taxon>Pseudomonadota</taxon>
        <taxon>Gammaproteobacteria</taxon>
        <taxon>Chromatiales</taxon>
        <taxon>Chromatiaceae</taxon>
        <taxon>Thiospirillum</taxon>
    </lineage>
</organism>
<feature type="binding site" evidence="9">
    <location>
        <begin position="687"/>
        <end position="690"/>
    </location>
    <ligand>
        <name>GTP</name>
        <dbReference type="ChEBI" id="CHEBI:37565"/>
    </ligand>
</feature>
<feature type="region of interest" description="G-domain" evidence="9">
    <location>
        <begin position="581"/>
        <end position="729"/>
    </location>
</feature>